<name>A0ABN1MS64_9FLAO</name>
<dbReference type="RefSeq" id="WP_343787957.1">
    <property type="nucleotide sequence ID" value="NZ_BAAAFH010000011.1"/>
</dbReference>
<protein>
    <recommendedName>
        <fullName evidence="3">Glycoside hydrolase</fullName>
    </recommendedName>
</protein>
<evidence type="ECO:0000313" key="1">
    <source>
        <dbReference type="EMBL" id="GAA0875954.1"/>
    </source>
</evidence>
<dbReference type="Gene3D" id="3.20.20.80">
    <property type="entry name" value="Glycosidases"/>
    <property type="match status" value="1"/>
</dbReference>
<evidence type="ECO:0008006" key="3">
    <source>
        <dbReference type="Google" id="ProtNLM"/>
    </source>
</evidence>
<comment type="caution">
    <text evidence="1">The sequence shown here is derived from an EMBL/GenBank/DDBJ whole genome shotgun (WGS) entry which is preliminary data.</text>
</comment>
<gene>
    <name evidence="1" type="ORF">GCM10009118_23630</name>
</gene>
<dbReference type="SUPFAM" id="SSF51445">
    <property type="entry name" value="(Trans)glycosidases"/>
    <property type="match status" value="1"/>
</dbReference>
<dbReference type="InterPro" id="IPR055151">
    <property type="entry name" value="GH113"/>
</dbReference>
<organism evidence="1 2">
    <name type="scientific">Wandonia haliotis</name>
    <dbReference type="NCBI Taxonomy" id="574963"/>
    <lineage>
        <taxon>Bacteria</taxon>
        <taxon>Pseudomonadati</taxon>
        <taxon>Bacteroidota</taxon>
        <taxon>Flavobacteriia</taxon>
        <taxon>Flavobacteriales</taxon>
        <taxon>Crocinitomicaceae</taxon>
        <taxon>Wandonia</taxon>
    </lineage>
</organism>
<accession>A0ABN1MS64</accession>
<sequence length="351" mass="41305">MKNWIIVLFLLITTSFPLSAQYKKIGGVNLASAEFGPQPESGIPALKRIQANWIALTPFAYMDSKTDPVIHYRTERNWWADIPENMVSVVQDARKYGFKLMLKPHFWVEGSGWAGTLTFEEEGWRTWEKNYEQFIMEQAQFAEDHKIEMFCFATELKSAVKNRPEFFTRIIRKIRSVYSGKLLYAANWDDYMRIPFWDQLDYIGVDAYFPVTETVTPSVDEVKTIWIDFANQLRDFSYRKRKQIIFTEYGYRSIDKPVWKQWEIEWVSDSLNVNLQAQVNGYEGLFQAVWDELWFAGGFLWKWYPEKVHYTGLKANSDYTPQDKPAEKTIAKWYGKIYNQTSTGSNKQSGK</sequence>
<reference evidence="1 2" key="1">
    <citation type="journal article" date="2019" name="Int. J. Syst. Evol. Microbiol.">
        <title>The Global Catalogue of Microorganisms (GCM) 10K type strain sequencing project: providing services to taxonomists for standard genome sequencing and annotation.</title>
        <authorList>
            <consortium name="The Broad Institute Genomics Platform"/>
            <consortium name="The Broad Institute Genome Sequencing Center for Infectious Disease"/>
            <person name="Wu L."/>
            <person name="Ma J."/>
        </authorList>
    </citation>
    <scope>NUCLEOTIDE SEQUENCE [LARGE SCALE GENOMIC DNA]</scope>
    <source>
        <strain evidence="1 2">JCM 16083</strain>
    </source>
</reference>
<dbReference type="Pfam" id="PF22612">
    <property type="entry name" value="GH113"/>
    <property type="match status" value="1"/>
</dbReference>
<dbReference type="InterPro" id="IPR017853">
    <property type="entry name" value="GH"/>
</dbReference>
<keyword evidence="2" id="KW-1185">Reference proteome</keyword>
<dbReference type="Proteomes" id="UP001501126">
    <property type="component" value="Unassembled WGS sequence"/>
</dbReference>
<dbReference type="EMBL" id="BAAAFH010000011">
    <property type="protein sequence ID" value="GAA0875954.1"/>
    <property type="molecule type" value="Genomic_DNA"/>
</dbReference>
<proteinExistence type="predicted"/>
<evidence type="ECO:0000313" key="2">
    <source>
        <dbReference type="Proteomes" id="UP001501126"/>
    </source>
</evidence>
<dbReference type="CDD" id="cd19608">
    <property type="entry name" value="GH113_mannanase-like"/>
    <property type="match status" value="1"/>
</dbReference>